<dbReference type="Pfam" id="PF04235">
    <property type="entry name" value="DUF418"/>
    <property type="match status" value="1"/>
</dbReference>
<evidence type="ECO:0000313" key="4">
    <source>
        <dbReference type="EMBL" id="AKF27656.1"/>
    </source>
</evidence>
<gene>
    <name evidence="4" type="ORF">YH66_08915</name>
</gene>
<feature type="transmembrane region" description="Helical" evidence="2">
    <location>
        <begin position="331"/>
        <end position="352"/>
    </location>
</feature>
<feature type="transmembrane region" description="Helical" evidence="2">
    <location>
        <begin position="161"/>
        <end position="185"/>
    </location>
</feature>
<dbReference type="AlphaFoldDB" id="A0A0F6Z6S1"/>
<reference evidence="4 5" key="1">
    <citation type="submission" date="2015-04" db="EMBL/GenBank/DDBJ databases">
        <title>Complete Genome Sequence of Brevibacterium flavum ATCC 15168.</title>
        <authorList>
            <person name="Ahn J."/>
            <person name="Park G."/>
            <person name="Jeon W."/>
            <person name="Jang Y."/>
            <person name="Jang M."/>
            <person name="Lee H."/>
            <person name="Lee H."/>
        </authorList>
    </citation>
    <scope>NUCLEOTIDE SEQUENCE [LARGE SCALE GENOMIC DNA]</scope>
    <source>
        <strain evidence="4 5">ATCC 15168</strain>
    </source>
</reference>
<dbReference type="PANTHER" id="PTHR30590:SF2">
    <property type="entry name" value="INNER MEMBRANE PROTEIN"/>
    <property type="match status" value="1"/>
</dbReference>
<dbReference type="InterPro" id="IPR007349">
    <property type="entry name" value="DUF418"/>
</dbReference>
<dbReference type="PANTHER" id="PTHR30590">
    <property type="entry name" value="INNER MEMBRANE PROTEIN"/>
    <property type="match status" value="1"/>
</dbReference>
<evidence type="ECO:0000259" key="3">
    <source>
        <dbReference type="Pfam" id="PF04235"/>
    </source>
</evidence>
<protein>
    <submittedName>
        <fullName evidence="4">Membrane protein</fullName>
    </submittedName>
</protein>
<evidence type="ECO:0000313" key="5">
    <source>
        <dbReference type="Proteomes" id="UP000034037"/>
    </source>
</evidence>
<dbReference type="InterPro" id="IPR052529">
    <property type="entry name" value="Bact_Transport_Assoc"/>
</dbReference>
<keyword evidence="5" id="KW-1185">Reference proteome</keyword>
<dbReference type="Proteomes" id="UP000034037">
    <property type="component" value="Chromosome"/>
</dbReference>
<accession>A0A0F6Z6S1</accession>
<feature type="transmembrane region" description="Helical" evidence="2">
    <location>
        <begin position="364"/>
        <end position="387"/>
    </location>
</feature>
<dbReference type="HOGENOM" id="CLU_039610_1_0_11"/>
<dbReference type="RefSeq" id="WP_003859841.1">
    <property type="nucleotide sequence ID" value="NZ_CP011309.1"/>
</dbReference>
<dbReference type="PATRIC" id="fig|92706.3.peg.1857"/>
<feature type="region of interest" description="Disordered" evidence="1">
    <location>
        <begin position="414"/>
        <end position="445"/>
    </location>
</feature>
<feature type="transmembrane region" description="Helical" evidence="2">
    <location>
        <begin position="137"/>
        <end position="154"/>
    </location>
</feature>
<keyword evidence="2" id="KW-0812">Transmembrane</keyword>
<feature type="transmembrane region" description="Helical" evidence="2">
    <location>
        <begin position="82"/>
        <end position="101"/>
    </location>
</feature>
<feature type="transmembrane region" description="Helical" evidence="2">
    <location>
        <begin position="26"/>
        <end position="47"/>
    </location>
</feature>
<feature type="transmembrane region" description="Helical" evidence="2">
    <location>
        <begin position="253"/>
        <end position="273"/>
    </location>
</feature>
<feature type="domain" description="DUF418" evidence="3">
    <location>
        <begin position="237"/>
        <end position="407"/>
    </location>
</feature>
<feature type="transmembrane region" description="Helical" evidence="2">
    <location>
        <begin position="205"/>
        <end position="232"/>
    </location>
</feature>
<keyword evidence="2" id="KW-0472">Membrane</keyword>
<dbReference type="EMBL" id="CP011309">
    <property type="protein sequence ID" value="AKF27656.1"/>
    <property type="molecule type" value="Genomic_DNA"/>
</dbReference>
<sequence length="445" mass="47735">MSDSAPTTHTKAVRTAQKTRILSPDIARGIALLGIALANVSTAWIAAPAGSTAASLGGIVHDSIFEKIYAVFSAMFIHVRGLPMFSTLLGYGVGMIVYSLWRRQYPDTAARGVLLRRYGFLALFGVIHMVFLFWGDIMFFYGVVGMIFAMLMTLKDKTLWWIAGSMSAIYVIVGITLGVVLPLSFGVSTDTMASLDLTFDSYLEYLGMGLLSVPIQIGSVPVEILMLMPVMIVGYIAARHRVLSRVDEFRKPLWIATWIFIAIAVLIGVPWGLAEIGVFSAQTATVFSGLNQAVGSLTGPGIVAAVALLVQPLQRKINKGNGHLPLPIKMIAALGARSMSGYVGQSILFLILTQTYTLGLGQGGGILAEAGVATCVWLLTLIGAYGLELAGKRGPFESMHRYIAYGKKGLQDPYVPKQLPTPAANPQIPGTTPLDKASDKYTQGN</sequence>
<feature type="transmembrane region" description="Helical" evidence="2">
    <location>
        <begin position="293"/>
        <end position="310"/>
    </location>
</feature>
<evidence type="ECO:0000256" key="2">
    <source>
        <dbReference type="SAM" id="Phobius"/>
    </source>
</evidence>
<keyword evidence="2" id="KW-1133">Transmembrane helix</keyword>
<proteinExistence type="predicted"/>
<feature type="transmembrane region" description="Helical" evidence="2">
    <location>
        <begin position="113"/>
        <end position="131"/>
    </location>
</feature>
<name>A0A0F6Z6S1_9CORY</name>
<evidence type="ECO:0000256" key="1">
    <source>
        <dbReference type="SAM" id="MobiDB-lite"/>
    </source>
</evidence>
<organism evidence="4 5">
    <name type="scientific">[Brevibacterium] flavum</name>
    <dbReference type="NCBI Taxonomy" id="92706"/>
    <lineage>
        <taxon>Bacteria</taxon>
        <taxon>Bacillati</taxon>
        <taxon>Actinomycetota</taxon>
        <taxon>Actinomycetes</taxon>
        <taxon>Mycobacteriales</taxon>
        <taxon>Corynebacteriaceae</taxon>
        <taxon>Corynebacterium</taxon>
    </lineage>
</organism>